<dbReference type="EMBL" id="WSRQ01000016">
    <property type="protein sequence ID" value="MVX64350.1"/>
    <property type="molecule type" value="Genomic_DNA"/>
</dbReference>
<dbReference type="Pfam" id="PF10704">
    <property type="entry name" value="DUF2508"/>
    <property type="match status" value="1"/>
</dbReference>
<gene>
    <name evidence="2" type="ORF">CLCHR_04710</name>
    <name evidence="3" type="ORF">D2A34_24540</name>
    <name evidence="1" type="ORF">GKZ28_11675</name>
</gene>
<evidence type="ECO:0000313" key="3">
    <source>
        <dbReference type="EMBL" id="RII32094.1"/>
    </source>
</evidence>
<reference evidence="3 5" key="2">
    <citation type="submission" date="2018-08" db="EMBL/GenBank/DDBJ databases">
        <title>Genome of Clostridium chromiireducens C1, DSM12136.</title>
        <authorList>
            <person name="Xing M."/>
            <person name="Wei Y."/>
            <person name="Ang E.L."/>
            <person name="Zhao H."/>
            <person name="Zhang Y."/>
        </authorList>
    </citation>
    <scope>NUCLEOTIDE SEQUENCE [LARGE SCALE GENOMIC DNA]</scope>
    <source>
        <strain evidence="3 5">C1</strain>
    </source>
</reference>
<dbReference type="Proteomes" id="UP000656077">
    <property type="component" value="Unassembled WGS sequence"/>
</dbReference>
<evidence type="ECO:0000313" key="2">
    <source>
        <dbReference type="EMBL" id="OPJ65696.1"/>
    </source>
</evidence>
<proteinExistence type="predicted"/>
<organism evidence="2 4">
    <name type="scientific">Clostridium chromiireducens</name>
    <dbReference type="NCBI Taxonomy" id="225345"/>
    <lineage>
        <taxon>Bacteria</taxon>
        <taxon>Bacillati</taxon>
        <taxon>Bacillota</taxon>
        <taxon>Clostridia</taxon>
        <taxon>Eubacteriales</taxon>
        <taxon>Clostridiaceae</taxon>
        <taxon>Clostridium</taxon>
    </lineage>
</organism>
<protein>
    <submittedName>
        <fullName evidence="1">DUF2508 family protein</fullName>
    </submittedName>
</protein>
<evidence type="ECO:0000313" key="4">
    <source>
        <dbReference type="Proteomes" id="UP000191056"/>
    </source>
</evidence>
<dbReference type="STRING" id="225345.CLCHR_04710"/>
<dbReference type="Proteomes" id="UP000265930">
    <property type="component" value="Unassembled WGS sequence"/>
</dbReference>
<sequence>MNKKNIVEYLMNQTEDSKMYAKLIEDMEIAKMEINVARSMFNNVNDDKLIEVAIYSEYVARKRYDYLLSIARERGISVGINYVVDKNVQIAE</sequence>
<dbReference type="OrthoDB" id="1809893at2"/>
<reference evidence="1" key="3">
    <citation type="submission" date="2019-12" db="EMBL/GenBank/DDBJ databases">
        <title>Microbes associate with the intestines of laboratory mice.</title>
        <authorList>
            <person name="Navarre W."/>
            <person name="Wong E."/>
        </authorList>
    </citation>
    <scope>NUCLEOTIDE SEQUENCE</scope>
    <source>
        <strain evidence="1">NM79_F5</strain>
    </source>
</reference>
<dbReference type="AlphaFoldDB" id="A0A1V4J0J2"/>
<name>A0A1V4J0J2_9CLOT</name>
<dbReference type="EMBL" id="QXDJ01000009">
    <property type="protein sequence ID" value="RII32094.1"/>
    <property type="molecule type" value="Genomic_DNA"/>
</dbReference>
<dbReference type="Proteomes" id="UP000191056">
    <property type="component" value="Unassembled WGS sequence"/>
</dbReference>
<evidence type="ECO:0000313" key="5">
    <source>
        <dbReference type="Proteomes" id="UP000265930"/>
    </source>
</evidence>
<accession>A0A1V4J0J2</accession>
<dbReference type="RefSeq" id="WP_079438078.1">
    <property type="nucleotide sequence ID" value="NZ_JBLZIA010000014.1"/>
</dbReference>
<dbReference type="InterPro" id="IPR019644">
    <property type="entry name" value="DUF2508"/>
</dbReference>
<comment type="caution">
    <text evidence="2">The sequence shown here is derived from an EMBL/GenBank/DDBJ whole genome shotgun (WGS) entry which is preliminary data.</text>
</comment>
<dbReference type="EMBL" id="MZGT01000005">
    <property type="protein sequence ID" value="OPJ65696.1"/>
    <property type="molecule type" value="Genomic_DNA"/>
</dbReference>
<evidence type="ECO:0000313" key="1">
    <source>
        <dbReference type="EMBL" id="MVX64350.1"/>
    </source>
</evidence>
<reference evidence="2 4" key="1">
    <citation type="submission" date="2017-03" db="EMBL/GenBank/DDBJ databases">
        <title>Genome sequence of Clostridium chromiireducens DSM 23318.</title>
        <authorList>
            <person name="Poehlein A."/>
            <person name="Daniel R."/>
        </authorList>
    </citation>
    <scope>NUCLEOTIDE SEQUENCE [LARGE SCALE GENOMIC DNA]</scope>
    <source>
        <strain evidence="2 4">DSM 23318</strain>
    </source>
</reference>
<keyword evidence="4" id="KW-1185">Reference proteome</keyword>